<dbReference type="PANTHER" id="PTHR43476">
    <property type="entry name" value="3-(3-HYDROXY-PHENYL)PROPIONATE/3-HYDROXYCINNAMIC ACID HYDROXYLASE"/>
    <property type="match status" value="1"/>
</dbReference>
<dbReference type="SUPFAM" id="SSF51905">
    <property type="entry name" value="FAD/NAD(P)-binding domain"/>
    <property type="match status" value="1"/>
</dbReference>
<keyword evidence="1" id="KW-0560">Oxidoreductase</keyword>
<dbReference type="GO" id="GO:0004497">
    <property type="term" value="F:monooxygenase activity"/>
    <property type="evidence" value="ECO:0007669"/>
    <property type="project" value="UniProtKB-KW"/>
</dbReference>
<evidence type="ECO:0000256" key="2">
    <source>
        <dbReference type="ARBA" id="ARBA00023027"/>
    </source>
</evidence>
<dbReference type="PRINTS" id="PR00420">
    <property type="entry name" value="RNGMNOXGNASE"/>
</dbReference>
<dbReference type="InterPro" id="IPR002938">
    <property type="entry name" value="FAD-bd"/>
</dbReference>
<proteinExistence type="predicted"/>
<evidence type="ECO:0000313" key="4">
    <source>
        <dbReference type="EMBL" id="CDG98234.1"/>
    </source>
</evidence>
<evidence type="ECO:0000256" key="1">
    <source>
        <dbReference type="ARBA" id="ARBA00023002"/>
    </source>
</evidence>
<dbReference type="InterPro" id="IPR036188">
    <property type="entry name" value="FAD/NAD-bd_sf"/>
</dbReference>
<reference evidence="4" key="1">
    <citation type="submission" date="2013-07" db="EMBL/GenBank/DDBJ databases">
        <title>Sub-species coevolution in mutualistic symbiosis.</title>
        <authorList>
            <person name="Murfin K."/>
            <person name="Klassen J."/>
            <person name="Lee M."/>
            <person name="Forst S."/>
            <person name="Stock P."/>
            <person name="Goodrich-Blair H."/>
        </authorList>
    </citation>
    <scope>NUCLEOTIDE SEQUENCE [LARGE SCALE GENOMIC DNA]</scope>
    <source>
        <strain evidence="4">Puntauvense</strain>
    </source>
</reference>
<evidence type="ECO:0000259" key="3">
    <source>
        <dbReference type="Pfam" id="PF01494"/>
    </source>
</evidence>
<dbReference type="AlphaFoldDB" id="A0A077NHR6"/>
<gene>
    <name evidence="4" type="ORF">XBP1_2990018</name>
</gene>
<name>A0A077NHR6_XENBV</name>
<dbReference type="RefSeq" id="WP_051862967.1">
    <property type="nucleotide sequence ID" value="NZ_CAWLWN010000253.1"/>
</dbReference>
<dbReference type="InterPro" id="IPR050631">
    <property type="entry name" value="PheA/TfdB_FAD_monoxygenase"/>
</dbReference>
<dbReference type="Pfam" id="PF01494">
    <property type="entry name" value="FAD_binding_3"/>
    <property type="match status" value="1"/>
</dbReference>
<keyword evidence="4" id="KW-0503">Monooxygenase</keyword>
<dbReference type="PANTHER" id="PTHR43476:SF4">
    <property type="entry name" value="BLR0106 PROTEIN"/>
    <property type="match status" value="1"/>
</dbReference>
<dbReference type="HOGENOM" id="CLU_027335_1_0_6"/>
<dbReference type="Gene3D" id="3.50.50.60">
    <property type="entry name" value="FAD/NAD(P)-binding domain"/>
    <property type="match status" value="1"/>
</dbReference>
<accession>A0A077NHR6</accession>
<organism evidence="4 5">
    <name type="scientific">Xenorhabdus bovienii str. puntauvense</name>
    <dbReference type="NCBI Taxonomy" id="1398201"/>
    <lineage>
        <taxon>Bacteria</taxon>
        <taxon>Pseudomonadati</taxon>
        <taxon>Pseudomonadota</taxon>
        <taxon>Gammaproteobacteria</taxon>
        <taxon>Enterobacterales</taxon>
        <taxon>Morganellaceae</taxon>
        <taxon>Xenorhabdus</taxon>
    </lineage>
</organism>
<sequence>MKIQCIGAGPAGLVFSILAKMQDHSRDVVVYERNLSNVTTGWGLVLSEPMLQQLANIDPSIVEQLRPHISTLNHIDIHIKEKTFRSSGYQFLAISRLEMINTLRKKALDLGIKINYDSSLNAEDLINFPADLTVISDGANSKIRHQLKNEFDTDIDEGKNLYLWLGTSHLFNDTFNFIFEQTETGWFWAHCYKFENDHSTFVVECTHETWAKTGFAHMDEKETIAFLEKVFHRHLCGHPLQINDTCREKAYWRRFVTPVSKHWSHDKKVLLGNAAHSAHFSIGSGTKLAIGDAIALAENLKSSNKLDSACFTDYQHNRQNESSNLHIAAQNSQSWFENVESLIENDPLEFSISLLLRSGRLSRDELTINLLE</sequence>
<comment type="caution">
    <text evidence="4">The sequence shown here is derived from an EMBL/GenBank/DDBJ whole genome shotgun (WGS) entry which is preliminary data.</text>
</comment>
<dbReference type="Proteomes" id="UP000028511">
    <property type="component" value="Unassembled WGS sequence"/>
</dbReference>
<protein>
    <submittedName>
        <fullName evidence="4">Flavoprotein monooxygenase:NADH:flavin oxidoreductase/NADH oxidase</fullName>
    </submittedName>
</protein>
<evidence type="ECO:0000313" key="5">
    <source>
        <dbReference type="Proteomes" id="UP000028511"/>
    </source>
</evidence>
<dbReference type="EMBL" id="CBSW010000222">
    <property type="protein sequence ID" value="CDG98234.1"/>
    <property type="molecule type" value="Genomic_DNA"/>
</dbReference>
<dbReference type="Gene3D" id="3.30.9.20">
    <property type="match status" value="1"/>
</dbReference>
<keyword evidence="2" id="KW-0520">NAD</keyword>
<feature type="domain" description="FAD-binding" evidence="3">
    <location>
        <begin position="128"/>
        <end position="318"/>
    </location>
</feature>
<dbReference type="GO" id="GO:0071949">
    <property type="term" value="F:FAD binding"/>
    <property type="evidence" value="ECO:0007669"/>
    <property type="project" value="InterPro"/>
</dbReference>